<reference evidence="1" key="1">
    <citation type="submission" date="2021-05" db="EMBL/GenBank/DDBJ databases">
        <authorList>
            <person name="Pan Q."/>
            <person name="Jouanno E."/>
            <person name="Zahm M."/>
            <person name="Klopp C."/>
            <person name="Cabau C."/>
            <person name="Louis A."/>
            <person name="Berthelot C."/>
            <person name="Parey E."/>
            <person name="Roest Crollius H."/>
            <person name="Montfort J."/>
            <person name="Robinson-Rechavi M."/>
            <person name="Bouchez O."/>
            <person name="Lampietro C."/>
            <person name="Lopez Roques C."/>
            <person name="Donnadieu C."/>
            <person name="Postlethwait J."/>
            <person name="Bobe J."/>
            <person name="Dillon D."/>
            <person name="Chandos A."/>
            <person name="von Hippel F."/>
            <person name="Guiguen Y."/>
        </authorList>
    </citation>
    <scope>NUCLEOTIDE SEQUENCE</scope>
    <source>
        <strain evidence="1">YG-Jan2019</strain>
    </source>
</reference>
<evidence type="ECO:0000313" key="2">
    <source>
        <dbReference type="Proteomes" id="UP001157502"/>
    </source>
</evidence>
<organism evidence="1 2">
    <name type="scientific">Dallia pectoralis</name>
    <name type="common">Alaska blackfish</name>
    <dbReference type="NCBI Taxonomy" id="75939"/>
    <lineage>
        <taxon>Eukaryota</taxon>
        <taxon>Metazoa</taxon>
        <taxon>Chordata</taxon>
        <taxon>Craniata</taxon>
        <taxon>Vertebrata</taxon>
        <taxon>Euteleostomi</taxon>
        <taxon>Actinopterygii</taxon>
        <taxon>Neopterygii</taxon>
        <taxon>Teleostei</taxon>
        <taxon>Protacanthopterygii</taxon>
        <taxon>Esociformes</taxon>
        <taxon>Umbridae</taxon>
        <taxon>Dallia</taxon>
    </lineage>
</organism>
<evidence type="ECO:0000313" key="1">
    <source>
        <dbReference type="EMBL" id="KAJ8004482.1"/>
    </source>
</evidence>
<dbReference type="EMBL" id="CM055738">
    <property type="protein sequence ID" value="KAJ8004482.1"/>
    <property type="molecule type" value="Genomic_DNA"/>
</dbReference>
<sequence length="475" mass="53355">MFVDCFSDGLFGQCRTSKQDHVKYQVSVPVLKRMQEVLKQLMLQGLSWQDDITQYIVAKELSRVPHTTRTSKDSLSPHSKQTSSKTGGYLGNTKDGTTLPDDYEDPIIVESPQAPFRMQTPMDPYTYQQHMYQEEVERSLHPGAVYPGPRPSSRYQQAKQRARDRQLLQDAISLYMSAAPAQSSFHHRGAASLPASPYFEDLDLPLDYSLAEQNRDRQQLQQQLIMKHQQLQSEQQHQQRVPQEHGSPAVLDESILQRMADTLERYGVNPKDLTPQQLYRLALVLELMQAENQEKTDPYRTDVVAVKETQQVLKSGDKVSLEALTQAPAATNPPQTTATRGASMSTKSPVVPAQEVEEKEEEKEKAFKIPVVLPAAKEGTVAKEEYGYIVTNQSPLSLYDGVRLLELLAERIHLTTSSFINISVVGPALTFRIRQNTLNMSAEEVADKAVSEKNFLESETGLKILQTGVGEVNNL</sequence>
<keyword evidence="2" id="KW-1185">Reference proteome</keyword>
<protein>
    <submittedName>
        <fullName evidence="1">Uncharacterized protein</fullName>
    </submittedName>
</protein>
<gene>
    <name evidence="1" type="ORF">DPEC_G00136150</name>
</gene>
<comment type="caution">
    <text evidence="1">The sequence shown here is derived from an EMBL/GenBank/DDBJ whole genome shotgun (WGS) entry which is preliminary data.</text>
</comment>
<proteinExistence type="predicted"/>
<dbReference type="Proteomes" id="UP001157502">
    <property type="component" value="Chromosome 11"/>
</dbReference>
<name>A0ACC2GLR1_DALPE</name>
<accession>A0ACC2GLR1</accession>